<dbReference type="RefSeq" id="WP_100145993.1">
    <property type="nucleotide sequence ID" value="NZ_BMKO01000020.1"/>
</dbReference>
<dbReference type="Proteomes" id="UP000606498">
    <property type="component" value="Unassembled WGS sequence"/>
</dbReference>
<keyword evidence="3" id="KW-1185">Reference proteome</keyword>
<accession>A0ABQ1TI16</accession>
<sequence length="296" mass="33814">MSTGVKLTLPPFILDKGEQIYLCVDGGQIPELARQLYGLAGELDLEAIYLFQPYDTLKSVSPYVIRATEPVEQWFLAQNKPLSGYFFASALPLNVICSQMRRLIRIQSPYGSQVFFKLAHSEAAWVLLDTHMPQLWQSMTQAWLPTRDGWRHLRQPEMADTQISPDIKLSDEQWRRLGQISWCNIQKSIARHMMKYFPTRWAELQEPQAWVARWADIAYQKGFCIERDLLMFFNIIGFLGEAALTGAAYPDIRLLVDTPSALPPTQRIEQAAELAFQYSQPKPASAATQQQEESAV</sequence>
<name>A0ABQ1TI16_9GAMM</name>
<evidence type="ECO:0000313" key="2">
    <source>
        <dbReference type="EMBL" id="GGE94515.1"/>
    </source>
</evidence>
<gene>
    <name evidence="2" type="ORF">GCM10011520_38550</name>
</gene>
<dbReference type="Pfam" id="PF13503">
    <property type="entry name" value="DUF4123"/>
    <property type="match status" value="1"/>
</dbReference>
<evidence type="ECO:0000313" key="3">
    <source>
        <dbReference type="Proteomes" id="UP000606498"/>
    </source>
</evidence>
<protein>
    <submittedName>
        <fullName evidence="2">Membrane protein</fullName>
    </submittedName>
</protein>
<organism evidence="2 3">
    <name type="scientific">Shewanella carassii</name>
    <dbReference type="NCBI Taxonomy" id="1987584"/>
    <lineage>
        <taxon>Bacteria</taxon>
        <taxon>Pseudomonadati</taxon>
        <taxon>Pseudomonadota</taxon>
        <taxon>Gammaproteobacteria</taxon>
        <taxon>Alteromonadales</taxon>
        <taxon>Shewanellaceae</taxon>
        <taxon>Shewanella</taxon>
    </lineage>
</organism>
<evidence type="ECO:0000259" key="1">
    <source>
        <dbReference type="Pfam" id="PF13503"/>
    </source>
</evidence>
<reference evidence="3" key="1">
    <citation type="journal article" date="2019" name="Int. J. Syst. Evol. Microbiol.">
        <title>The Global Catalogue of Microorganisms (GCM) 10K type strain sequencing project: providing services to taxonomists for standard genome sequencing and annotation.</title>
        <authorList>
            <consortium name="The Broad Institute Genomics Platform"/>
            <consortium name="The Broad Institute Genome Sequencing Center for Infectious Disease"/>
            <person name="Wu L."/>
            <person name="Ma J."/>
        </authorList>
    </citation>
    <scope>NUCLEOTIDE SEQUENCE [LARGE SCALE GENOMIC DNA]</scope>
    <source>
        <strain evidence="3">CGMCC 1.16033</strain>
    </source>
</reference>
<feature type="domain" description="DUF4123" evidence="1">
    <location>
        <begin position="20"/>
        <end position="135"/>
    </location>
</feature>
<dbReference type="EMBL" id="BMKO01000020">
    <property type="protein sequence ID" value="GGE94515.1"/>
    <property type="molecule type" value="Genomic_DNA"/>
</dbReference>
<dbReference type="InterPro" id="IPR025391">
    <property type="entry name" value="DUF4123"/>
</dbReference>
<proteinExistence type="predicted"/>
<comment type="caution">
    <text evidence="2">The sequence shown here is derived from an EMBL/GenBank/DDBJ whole genome shotgun (WGS) entry which is preliminary data.</text>
</comment>